<dbReference type="WBParaSite" id="GPUH_0001766701-mRNA-1">
    <property type="protein sequence ID" value="GPUH_0001766701-mRNA-1"/>
    <property type="gene ID" value="GPUH_0001766701"/>
</dbReference>
<reference evidence="3" key="1">
    <citation type="submission" date="2016-06" db="UniProtKB">
        <authorList>
            <consortium name="WormBaseParasite"/>
        </authorList>
    </citation>
    <scope>IDENTIFICATION</scope>
</reference>
<organism evidence="3">
    <name type="scientific">Gongylonema pulchrum</name>
    <dbReference type="NCBI Taxonomy" id="637853"/>
    <lineage>
        <taxon>Eukaryota</taxon>
        <taxon>Metazoa</taxon>
        <taxon>Ecdysozoa</taxon>
        <taxon>Nematoda</taxon>
        <taxon>Chromadorea</taxon>
        <taxon>Rhabditida</taxon>
        <taxon>Spirurina</taxon>
        <taxon>Spiruromorpha</taxon>
        <taxon>Spiruroidea</taxon>
        <taxon>Gongylonematidae</taxon>
        <taxon>Gongylonema</taxon>
    </lineage>
</organism>
<keyword evidence="2" id="KW-1185">Reference proteome</keyword>
<accession>A0A183E9K4</accession>
<sequence>MWQVEVWVVCGRPVHCWVAMVKGLNDKQSGYWMFLEGVIRPQLEKQQRRRIPPWELQQLGQGHWAALGYEEKEEWKARAKEFNRSEMGQRDRMQKRAEYRQRKHSACQYFGGVDDDFEGMREHCLKEFIDQYQWKLARQGSFPTSSFVFPSLKSFMRDACHYRCRFSQHLE</sequence>
<proteinExistence type="predicted"/>
<name>A0A183E9K4_9BILA</name>
<dbReference type="Proteomes" id="UP000271098">
    <property type="component" value="Unassembled WGS sequence"/>
</dbReference>
<gene>
    <name evidence="1" type="ORF">GPUH_LOCUS17647</name>
</gene>
<evidence type="ECO:0000313" key="3">
    <source>
        <dbReference type="WBParaSite" id="GPUH_0001766701-mRNA-1"/>
    </source>
</evidence>
<evidence type="ECO:0000313" key="2">
    <source>
        <dbReference type="Proteomes" id="UP000271098"/>
    </source>
</evidence>
<protein>
    <submittedName>
        <fullName evidence="3">HMG box domain-containing protein</fullName>
    </submittedName>
</protein>
<dbReference type="EMBL" id="UYRT01085481">
    <property type="protein sequence ID" value="VDN30188.1"/>
    <property type="molecule type" value="Genomic_DNA"/>
</dbReference>
<evidence type="ECO:0000313" key="1">
    <source>
        <dbReference type="EMBL" id="VDN30188.1"/>
    </source>
</evidence>
<dbReference type="AlphaFoldDB" id="A0A183E9K4"/>
<reference evidence="1 2" key="2">
    <citation type="submission" date="2018-11" db="EMBL/GenBank/DDBJ databases">
        <authorList>
            <consortium name="Pathogen Informatics"/>
        </authorList>
    </citation>
    <scope>NUCLEOTIDE SEQUENCE [LARGE SCALE GENOMIC DNA]</scope>
</reference>